<proteinExistence type="predicted"/>
<dbReference type="Gene3D" id="3.40.1010.10">
    <property type="entry name" value="Cobalt-precorrin-4 Transmethylase, Domain 1"/>
    <property type="match status" value="1"/>
</dbReference>
<dbReference type="CDD" id="cd11649">
    <property type="entry name" value="RsmI_like"/>
    <property type="match status" value="1"/>
</dbReference>
<dbReference type="RefSeq" id="WP_085752927.1">
    <property type="nucleotide sequence ID" value="NZ_BSPR01000018.1"/>
</dbReference>
<evidence type="ECO:0000313" key="1">
    <source>
        <dbReference type="EMBL" id="ARN22623.1"/>
    </source>
</evidence>
<dbReference type="PANTHER" id="PTHR46111:SF2">
    <property type="entry name" value="SAM-DEPENDENT METHYLTRANSFERASE"/>
    <property type="match status" value="1"/>
</dbReference>
<dbReference type="Gene3D" id="3.30.950.10">
    <property type="entry name" value="Methyltransferase, Cobalt-precorrin-4 Transmethylase, Domain 2"/>
    <property type="match status" value="1"/>
</dbReference>
<sequence>MPTGRLILVPNTLDFGVSTDGDVQDVLPLGALRTAARLTHWVAENAKTTRAFLKRVDAIVPLGQPLQSLSIVELPRPQKGGRAPAAGTDLKPLLQPALDGHDVGLISEAGLPAIADPGAALVQAAHALGIAVLPLSGPSSLLLALGASGLNGQSFAFVGYLPVDAGERAARIRDLEALSKRAGQTQLMIETPYRNEALLAALVNGLKGDTWLSVSSGLTLASGWTWSAPVSQWRAMPRPVPNDVPAVFSLLASAAPQVTPGGGPKR</sequence>
<dbReference type="InterPro" id="IPR008189">
    <property type="entry name" value="rRNA_ssu_MeTfrase_I"/>
</dbReference>
<dbReference type="STRING" id="946333.A4W93_23420"/>
<organism evidence="1 2">
    <name type="scientific">Piscinibacter gummiphilus</name>
    <dbReference type="NCBI Taxonomy" id="946333"/>
    <lineage>
        <taxon>Bacteria</taxon>
        <taxon>Pseudomonadati</taxon>
        <taxon>Pseudomonadota</taxon>
        <taxon>Betaproteobacteria</taxon>
        <taxon>Burkholderiales</taxon>
        <taxon>Sphaerotilaceae</taxon>
        <taxon>Piscinibacter</taxon>
    </lineage>
</organism>
<dbReference type="KEGG" id="rgu:A4W93_23420"/>
<dbReference type="GO" id="GO:0032259">
    <property type="term" value="P:methylation"/>
    <property type="evidence" value="ECO:0007669"/>
    <property type="project" value="UniProtKB-KW"/>
</dbReference>
<gene>
    <name evidence="1" type="ORF">A4W93_23420</name>
</gene>
<keyword evidence="1" id="KW-0808">Transferase</keyword>
<accession>A0A1W6LEG7</accession>
<dbReference type="AlphaFoldDB" id="A0A1W6LEG7"/>
<reference evidence="1 2" key="1">
    <citation type="submission" date="2016-04" db="EMBL/GenBank/DDBJ databases">
        <title>Complete genome sequence of natural rubber-degrading, novel Gram-negative bacterium, Rhizobacter gummiphilus strain NS21.</title>
        <authorList>
            <person name="Tabata M."/>
            <person name="Kasai D."/>
            <person name="Fukuda M."/>
        </authorList>
    </citation>
    <scope>NUCLEOTIDE SEQUENCE [LARGE SCALE GENOMIC DNA]</scope>
    <source>
        <strain evidence="1 2">NS21</strain>
    </source>
</reference>
<dbReference type="OrthoDB" id="7061662at2"/>
<name>A0A1W6LEG7_9BURK</name>
<dbReference type="InterPro" id="IPR014776">
    <property type="entry name" value="4pyrrole_Mease_sub2"/>
</dbReference>
<dbReference type="SUPFAM" id="SSF53790">
    <property type="entry name" value="Tetrapyrrole methylase"/>
    <property type="match status" value="1"/>
</dbReference>
<keyword evidence="1" id="KW-0489">Methyltransferase</keyword>
<dbReference type="EMBL" id="CP015118">
    <property type="protein sequence ID" value="ARN22623.1"/>
    <property type="molecule type" value="Genomic_DNA"/>
</dbReference>
<dbReference type="InterPro" id="IPR014777">
    <property type="entry name" value="4pyrrole_Mease_sub1"/>
</dbReference>
<evidence type="ECO:0000313" key="2">
    <source>
        <dbReference type="Proteomes" id="UP000193427"/>
    </source>
</evidence>
<dbReference type="GO" id="GO:0008168">
    <property type="term" value="F:methyltransferase activity"/>
    <property type="evidence" value="ECO:0007669"/>
    <property type="project" value="UniProtKB-KW"/>
</dbReference>
<protein>
    <submittedName>
        <fullName evidence="1">Ribosomal RNA small subunit methyltransferase I</fullName>
    </submittedName>
</protein>
<dbReference type="PANTHER" id="PTHR46111">
    <property type="entry name" value="RIBOSOMAL RNA SMALL SUBUNIT METHYLTRANSFERASE I"/>
    <property type="match status" value="1"/>
</dbReference>
<dbReference type="InterPro" id="IPR035996">
    <property type="entry name" value="4pyrrol_Methylase_sf"/>
</dbReference>
<dbReference type="Proteomes" id="UP000193427">
    <property type="component" value="Chromosome"/>
</dbReference>
<keyword evidence="2" id="KW-1185">Reference proteome</keyword>